<evidence type="ECO:0000256" key="4">
    <source>
        <dbReference type="ARBA" id="ARBA00022527"/>
    </source>
</evidence>
<evidence type="ECO:0000256" key="16">
    <source>
        <dbReference type="ARBA" id="ARBA00023180"/>
    </source>
</evidence>
<dbReference type="GO" id="GO:0070059">
    <property type="term" value="P:intrinsic apoptotic signaling pathway in response to endoplasmic reticulum stress"/>
    <property type="evidence" value="ECO:0007669"/>
    <property type="project" value="TreeGrafter"/>
</dbReference>
<keyword evidence="5" id="KW-0808">Transferase</keyword>
<feature type="domain" description="Protein kinase" evidence="21">
    <location>
        <begin position="776"/>
        <end position="1076"/>
    </location>
</feature>
<keyword evidence="8 20" id="KW-0732">Signal</keyword>
<evidence type="ECO:0000256" key="5">
    <source>
        <dbReference type="ARBA" id="ARBA00022679"/>
    </source>
</evidence>
<dbReference type="AlphaFoldDB" id="A0A4S2N1G3"/>
<evidence type="ECO:0000313" key="24">
    <source>
        <dbReference type="Proteomes" id="UP000298138"/>
    </source>
</evidence>
<organism evidence="23 24">
    <name type="scientific">Ascodesmis nigricans</name>
    <dbReference type="NCBI Taxonomy" id="341454"/>
    <lineage>
        <taxon>Eukaryota</taxon>
        <taxon>Fungi</taxon>
        <taxon>Dikarya</taxon>
        <taxon>Ascomycota</taxon>
        <taxon>Pezizomycotina</taxon>
        <taxon>Pezizomycetes</taxon>
        <taxon>Pezizales</taxon>
        <taxon>Ascodesmidaceae</taxon>
        <taxon>Ascodesmis</taxon>
    </lineage>
</organism>
<keyword evidence="9" id="KW-0547">Nucleotide-binding</keyword>
<evidence type="ECO:0000256" key="13">
    <source>
        <dbReference type="ARBA" id="ARBA00022842"/>
    </source>
</evidence>
<feature type="region of interest" description="Disordered" evidence="19">
    <location>
        <begin position="665"/>
        <end position="729"/>
    </location>
</feature>
<dbReference type="PROSITE" id="PS00108">
    <property type="entry name" value="PROTEIN_KINASE_ST"/>
    <property type="match status" value="1"/>
</dbReference>
<dbReference type="InterPro" id="IPR045133">
    <property type="entry name" value="IRE1/2-like"/>
</dbReference>
<keyword evidence="12" id="KW-0067">ATP-binding</keyword>
<dbReference type="InterPro" id="IPR008271">
    <property type="entry name" value="Ser/Thr_kinase_AS"/>
</dbReference>
<dbReference type="InterPro" id="IPR010513">
    <property type="entry name" value="KEN_dom"/>
</dbReference>
<evidence type="ECO:0000256" key="19">
    <source>
        <dbReference type="SAM" id="MobiDB-lite"/>
    </source>
</evidence>
<dbReference type="GO" id="GO:0004674">
    <property type="term" value="F:protein serine/threonine kinase activity"/>
    <property type="evidence" value="ECO:0007669"/>
    <property type="project" value="UniProtKB-KW"/>
</dbReference>
<evidence type="ECO:0000256" key="6">
    <source>
        <dbReference type="ARBA" id="ARBA00022692"/>
    </source>
</evidence>
<feature type="compositionally biased region" description="Basic residues" evidence="19">
    <location>
        <begin position="693"/>
        <end position="708"/>
    </location>
</feature>
<dbReference type="FunFam" id="1.10.510.10:FF:000572">
    <property type="entry name" value="Serine/threonine-protein kinase/endoribonuclease IRE1"/>
    <property type="match status" value="1"/>
</dbReference>
<keyword evidence="11" id="KW-0378">Hydrolase</keyword>
<evidence type="ECO:0000256" key="7">
    <source>
        <dbReference type="ARBA" id="ARBA00022723"/>
    </source>
</evidence>
<dbReference type="PANTHER" id="PTHR13954">
    <property type="entry name" value="IRE1-RELATED"/>
    <property type="match status" value="1"/>
</dbReference>
<feature type="compositionally biased region" description="Low complexity" evidence="19">
    <location>
        <begin position="465"/>
        <end position="475"/>
    </location>
</feature>
<dbReference type="InterPro" id="IPR000719">
    <property type="entry name" value="Prot_kinase_dom"/>
</dbReference>
<dbReference type="InParanoid" id="A0A4S2N1G3"/>
<keyword evidence="4" id="KW-0723">Serine/threonine-protein kinase</keyword>
<evidence type="ECO:0000313" key="23">
    <source>
        <dbReference type="EMBL" id="TGZ82833.1"/>
    </source>
</evidence>
<dbReference type="GO" id="GO:0004521">
    <property type="term" value="F:RNA endonuclease activity"/>
    <property type="evidence" value="ECO:0007669"/>
    <property type="project" value="InterPro"/>
</dbReference>
<feature type="region of interest" description="Disordered" evidence="19">
    <location>
        <begin position="531"/>
        <end position="581"/>
    </location>
</feature>
<dbReference type="Proteomes" id="UP000298138">
    <property type="component" value="Unassembled WGS sequence"/>
</dbReference>
<evidence type="ECO:0000259" key="21">
    <source>
        <dbReference type="PROSITE" id="PS50011"/>
    </source>
</evidence>
<dbReference type="GO" id="GO:0016787">
    <property type="term" value="F:hydrolase activity"/>
    <property type="evidence" value="ECO:0007669"/>
    <property type="project" value="UniProtKB-KW"/>
</dbReference>
<evidence type="ECO:0000256" key="3">
    <source>
        <dbReference type="ARBA" id="ARBA00012513"/>
    </source>
</evidence>
<feature type="region of interest" description="Disordered" evidence="19">
    <location>
        <begin position="435"/>
        <end position="475"/>
    </location>
</feature>
<evidence type="ECO:0000256" key="15">
    <source>
        <dbReference type="ARBA" id="ARBA00023136"/>
    </source>
</evidence>
<keyword evidence="24" id="KW-1185">Reference proteome</keyword>
<dbReference type="Gene3D" id="2.130.10.10">
    <property type="entry name" value="YVTN repeat-like/Quinoprotein amine dehydrogenase"/>
    <property type="match status" value="1"/>
</dbReference>
<dbReference type="SMART" id="SM00564">
    <property type="entry name" value="PQQ"/>
    <property type="match status" value="2"/>
</dbReference>
<evidence type="ECO:0000256" key="8">
    <source>
        <dbReference type="ARBA" id="ARBA00022729"/>
    </source>
</evidence>
<dbReference type="Gene3D" id="1.20.1440.180">
    <property type="entry name" value="KEN domain"/>
    <property type="match status" value="1"/>
</dbReference>
<dbReference type="Gene3D" id="3.30.200.20">
    <property type="entry name" value="Phosphorylase Kinase, domain 1"/>
    <property type="match status" value="1"/>
</dbReference>
<comment type="cofactor">
    <cofactor evidence="1">
        <name>Mg(2+)</name>
        <dbReference type="ChEBI" id="CHEBI:18420"/>
    </cofactor>
</comment>
<dbReference type="GO" id="GO:0006397">
    <property type="term" value="P:mRNA processing"/>
    <property type="evidence" value="ECO:0007669"/>
    <property type="project" value="InterPro"/>
</dbReference>
<dbReference type="SMART" id="SM00580">
    <property type="entry name" value="PUG"/>
    <property type="match status" value="1"/>
</dbReference>
<dbReference type="InterPro" id="IPR015943">
    <property type="entry name" value="WD40/YVTN_repeat-like_dom_sf"/>
</dbReference>
<keyword evidence="7" id="KW-0479">Metal-binding</keyword>
<evidence type="ECO:0000256" key="9">
    <source>
        <dbReference type="ARBA" id="ARBA00022741"/>
    </source>
</evidence>
<proteinExistence type="predicted"/>
<dbReference type="PROSITE" id="PS51392">
    <property type="entry name" value="KEN"/>
    <property type="match status" value="1"/>
</dbReference>
<evidence type="ECO:0000256" key="1">
    <source>
        <dbReference type="ARBA" id="ARBA00001946"/>
    </source>
</evidence>
<dbReference type="InterPro" id="IPR038357">
    <property type="entry name" value="KEN_sf"/>
</dbReference>
<keyword evidence="10" id="KW-0418">Kinase</keyword>
<evidence type="ECO:0000256" key="20">
    <source>
        <dbReference type="SAM" id="SignalP"/>
    </source>
</evidence>
<dbReference type="GO" id="GO:0005524">
    <property type="term" value="F:ATP binding"/>
    <property type="evidence" value="ECO:0007669"/>
    <property type="project" value="UniProtKB-KW"/>
</dbReference>
<feature type="domain" description="KEN" evidence="22">
    <location>
        <begin position="1079"/>
        <end position="1226"/>
    </location>
</feature>
<dbReference type="GO" id="GO:0051082">
    <property type="term" value="F:unfolded protein binding"/>
    <property type="evidence" value="ECO:0007669"/>
    <property type="project" value="TreeGrafter"/>
</dbReference>
<keyword evidence="16" id="KW-0325">Glycoprotein</keyword>
<comment type="catalytic activity">
    <reaction evidence="18">
        <text>L-seryl-[protein] + ATP = O-phospho-L-seryl-[protein] + ADP + H(+)</text>
        <dbReference type="Rhea" id="RHEA:17989"/>
        <dbReference type="Rhea" id="RHEA-COMP:9863"/>
        <dbReference type="Rhea" id="RHEA-COMP:11604"/>
        <dbReference type="ChEBI" id="CHEBI:15378"/>
        <dbReference type="ChEBI" id="CHEBI:29999"/>
        <dbReference type="ChEBI" id="CHEBI:30616"/>
        <dbReference type="ChEBI" id="CHEBI:83421"/>
        <dbReference type="ChEBI" id="CHEBI:456216"/>
        <dbReference type="EC" id="2.7.11.1"/>
    </reaction>
    <physiologicalReaction direction="left-to-right" evidence="18">
        <dbReference type="Rhea" id="RHEA:17990"/>
    </physiologicalReaction>
</comment>
<evidence type="ECO:0000256" key="14">
    <source>
        <dbReference type="ARBA" id="ARBA00022989"/>
    </source>
</evidence>
<dbReference type="Pfam" id="PF00069">
    <property type="entry name" value="Pkinase"/>
    <property type="match status" value="1"/>
</dbReference>
<dbReference type="InterPro" id="IPR011009">
    <property type="entry name" value="Kinase-like_dom_sf"/>
</dbReference>
<dbReference type="GO" id="GO:0046872">
    <property type="term" value="F:metal ion binding"/>
    <property type="evidence" value="ECO:0007669"/>
    <property type="project" value="UniProtKB-KW"/>
</dbReference>
<dbReference type="PROSITE" id="PS50011">
    <property type="entry name" value="PROTEIN_KINASE_DOM"/>
    <property type="match status" value="1"/>
</dbReference>
<sequence>MRQRQPGSMVHRLLALSLLWFVVILVPNSIATPDLGSTAVEIVRGGVIKLQDAVNARRSVNIATKSVPPNGIIENAVGRTIEDFQLEDFVLLATLDGRLSARDRLTGIERWSMTTNEPSIQSVYHKKSLMEPKDVNSSGIPSIHEDENITWMVSPTENGELYFYSPDGNGLQRLGVTLKDIVHNMPYRPPGFDTVYNGSKNTTMFAINAKTGEIVRSFSPMGDTVLNMCTSNPDMGPGDNSCDSPDADPSQIVMIGLTEYIISIQNYRTGDLLWTIRYKEWTPNNSDMDLRLQHSRPKDNRFIYSRHDGFVFGFEELEGGNGRPKEVIHKFNVDLSSPVVRVFDVVKYTGPESTFDANDLLVLPQPGIPRPGDSRTDRTFVGFTNEGTCFAMSEEDFPFITSHASDAKCYERTESWEELPESERRKLLVGVHYTHGREKNSRTKPRLLGLPGHEGNVGIERKESSSPSPEVHSPLPISESVWDSSYYHRVLTTIGALFFCAIFFISKGSGLEGSQQQLGSLGQGLTGSVSDLVGGAPQPSAAVVDKPLPELPSELSPDADVLEDPPIGENPESSPTDVSENLPLPVVPLDELSALSNPESQTVLISVENPSTEAPAPIEAPEETEVEALLNTNVETIPVEPKTPIVRFAEAPVILGALKNDTEVAGPEEDVLPPVDVMDNNTAYDTPPTPEAKKKRKRGSRGKGKKNRLAANREEASAEASNNAKEETVTQDVHPQEAMEPIAQDTAEVASQSSIKTIIISDGQPGKSFVLSKLDVDDQAIIGHGSNGTVVFRGRWEDKPVAVKRIQTTHAAIAEKEVKMLQDTDYHPNIVRYHCRQQHAEFLYIALELCPGSLQDWVCNKSKFSESMIQHSNMRDTLLQCLRGLHHLHELKIVHRDIKPLNILVGYPKGKDLRPRFLISDFGLCRKLQLDEYSFGATTNGAQPSGTVGWRARELLTDITGTSSPFFGTSSQDTESASNMDIVVDPFTKRRATRAIDIFAMGCVFYFVLTGGQHPFGDRMVREYNIVQGAFSLAGLSKFADEDAQAYEAADLITQMIHMDHKQRPDTAKAGAHPLFWNDEKRLEFLCNVSDRFEMEEQKEKADIKAKCRSPYKSPYIPILEEHALPVVRGDGWLAHLDEHLSRELSMNKRRGYDGGKLLHLLRMIRNKSHHFADMDPAARAAVGEPPDQFMSYFTKRFPHLVLEVHRAIVKCELDKEKRFEKFFAHPFAPTI</sequence>
<evidence type="ECO:0000256" key="2">
    <source>
        <dbReference type="ARBA" id="ARBA00004479"/>
    </source>
</evidence>
<feature type="signal peptide" evidence="20">
    <location>
        <begin position="1"/>
        <end position="31"/>
    </location>
</feature>
<protein>
    <recommendedName>
        <fullName evidence="3">non-specific serine/threonine protein kinase</fullName>
        <ecNumber evidence="3">2.7.11.1</ecNumber>
    </recommendedName>
</protein>
<dbReference type="PANTHER" id="PTHR13954:SF6">
    <property type="entry name" value="NON-SPECIFIC SERINE_THREONINE PROTEIN KINASE"/>
    <property type="match status" value="1"/>
</dbReference>
<dbReference type="EMBL" id="ML220114">
    <property type="protein sequence ID" value="TGZ82833.1"/>
    <property type="molecule type" value="Genomic_DNA"/>
</dbReference>
<reference evidence="23 24" key="1">
    <citation type="submission" date="2019-04" db="EMBL/GenBank/DDBJ databases">
        <title>Comparative genomics and transcriptomics to analyze fruiting body development in filamentous ascomycetes.</title>
        <authorList>
            <consortium name="DOE Joint Genome Institute"/>
            <person name="Lutkenhaus R."/>
            <person name="Traeger S."/>
            <person name="Breuer J."/>
            <person name="Kuo A."/>
            <person name="Lipzen A."/>
            <person name="Pangilinan J."/>
            <person name="Dilworth D."/>
            <person name="Sandor L."/>
            <person name="Poggeler S."/>
            <person name="Barry K."/>
            <person name="Grigoriev I.V."/>
            <person name="Nowrousian M."/>
        </authorList>
    </citation>
    <scope>NUCLEOTIDE SEQUENCE [LARGE SCALE GENOMIC DNA]</scope>
    <source>
        <strain evidence="23 24">CBS 389.68</strain>
    </source>
</reference>
<dbReference type="InterPro" id="IPR011047">
    <property type="entry name" value="Quinoprotein_ADH-like_sf"/>
</dbReference>
<dbReference type="InterPro" id="IPR018391">
    <property type="entry name" value="PQQ_b-propeller_rpt"/>
</dbReference>
<gene>
    <name evidence="23" type="ORF">EX30DRAFT_369885</name>
</gene>
<dbReference type="SUPFAM" id="SSF56112">
    <property type="entry name" value="Protein kinase-like (PK-like)"/>
    <property type="match status" value="1"/>
</dbReference>
<keyword evidence="13" id="KW-0460">Magnesium</keyword>
<dbReference type="SMART" id="SM00220">
    <property type="entry name" value="S_TKc"/>
    <property type="match status" value="1"/>
</dbReference>
<dbReference type="GO" id="GO:1990604">
    <property type="term" value="C:IRE1-TRAF2-ASK1 complex"/>
    <property type="evidence" value="ECO:0007669"/>
    <property type="project" value="TreeGrafter"/>
</dbReference>
<evidence type="ECO:0000256" key="18">
    <source>
        <dbReference type="ARBA" id="ARBA00048977"/>
    </source>
</evidence>
<dbReference type="Pfam" id="PF06479">
    <property type="entry name" value="Ribonuc_2-5A"/>
    <property type="match status" value="1"/>
</dbReference>
<feature type="chain" id="PRO_5020678749" description="non-specific serine/threonine protein kinase" evidence="20">
    <location>
        <begin position="32"/>
        <end position="1232"/>
    </location>
</feature>
<accession>A0A4S2N1G3</accession>
<evidence type="ECO:0000259" key="22">
    <source>
        <dbReference type="PROSITE" id="PS51392"/>
    </source>
</evidence>
<keyword evidence="14" id="KW-1133">Transmembrane helix</keyword>
<evidence type="ECO:0000256" key="12">
    <source>
        <dbReference type="ARBA" id="ARBA00022840"/>
    </source>
</evidence>
<keyword evidence="6" id="KW-0812">Transmembrane</keyword>
<dbReference type="EC" id="2.7.11.1" evidence="3"/>
<dbReference type="STRING" id="341454.A0A4S2N1G3"/>
<dbReference type="Gene3D" id="1.10.510.10">
    <property type="entry name" value="Transferase(Phosphotransferase) domain 1"/>
    <property type="match status" value="1"/>
</dbReference>
<evidence type="ECO:0000256" key="17">
    <source>
        <dbReference type="ARBA" id="ARBA00048659"/>
    </source>
</evidence>
<dbReference type="SUPFAM" id="SSF50998">
    <property type="entry name" value="Quinoprotein alcohol dehydrogenase-like"/>
    <property type="match status" value="1"/>
</dbReference>
<comment type="catalytic activity">
    <reaction evidence="17">
        <text>L-threonyl-[protein] + ATP = O-phospho-L-threonyl-[protein] + ADP + H(+)</text>
        <dbReference type="Rhea" id="RHEA:46608"/>
        <dbReference type="Rhea" id="RHEA-COMP:11060"/>
        <dbReference type="Rhea" id="RHEA-COMP:11605"/>
        <dbReference type="ChEBI" id="CHEBI:15378"/>
        <dbReference type="ChEBI" id="CHEBI:30013"/>
        <dbReference type="ChEBI" id="CHEBI:30616"/>
        <dbReference type="ChEBI" id="CHEBI:61977"/>
        <dbReference type="ChEBI" id="CHEBI:456216"/>
        <dbReference type="EC" id="2.7.11.1"/>
    </reaction>
    <physiologicalReaction direction="left-to-right" evidence="17">
        <dbReference type="Rhea" id="RHEA:46609"/>
    </physiologicalReaction>
</comment>
<comment type="subcellular location">
    <subcellularLocation>
        <location evidence="2">Membrane</location>
        <topology evidence="2">Single-pass type I membrane protein</topology>
    </subcellularLocation>
</comment>
<evidence type="ECO:0000256" key="10">
    <source>
        <dbReference type="ARBA" id="ARBA00022777"/>
    </source>
</evidence>
<keyword evidence="15" id="KW-0472">Membrane</keyword>
<dbReference type="FunCoup" id="A0A4S2N1G3">
    <property type="interactions" value="122"/>
</dbReference>
<evidence type="ECO:0000256" key="11">
    <source>
        <dbReference type="ARBA" id="ARBA00022801"/>
    </source>
</evidence>
<dbReference type="FunFam" id="3.30.200.20:FF:000077">
    <property type="entry name" value="Putative Serine/threonine-protein kinase/endoribonuclease IRE1"/>
    <property type="match status" value="1"/>
</dbReference>
<dbReference type="GO" id="GO:0036498">
    <property type="term" value="P:IRE1-mediated unfolded protein response"/>
    <property type="evidence" value="ECO:0007669"/>
    <property type="project" value="TreeGrafter"/>
</dbReference>
<dbReference type="OrthoDB" id="63989at2759"/>
<name>A0A4S2N1G3_9PEZI</name>